<dbReference type="PANTHER" id="PTHR33121">
    <property type="entry name" value="CYCLIC DI-GMP PHOSPHODIESTERASE PDEF"/>
    <property type="match status" value="1"/>
</dbReference>
<dbReference type="EMBL" id="PYLZ01000005">
    <property type="protein sequence ID" value="PSW24685.1"/>
    <property type="molecule type" value="Genomic_DNA"/>
</dbReference>
<keyword evidence="1" id="KW-0812">Transmembrane</keyword>
<accession>A0A2T3P7S1</accession>
<dbReference type="Pfam" id="PF00563">
    <property type="entry name" value="EAL"/>
    <property type="match status" value="1"/>
</dbReference>
<dbReference type="CDD" id="cd01948">
    <property type="entry name" value="EAL"/>
    <property type="match status" value="1"/>
</dbReference>
<keyword evidence="4" id="KW-1185">Reference proteome</keyword>
<evidence type="ECO:0000313" key="4">
    <source>
        <dbReference type="Proteomes" id="UP000240481"/>
    </source>
</evidence>
<dbReference type="Gene3D" id="3.20.20.450">
    <property type="entry name" value="EAL domain"/>
    <property type="match status" value="1"/>
</dbReference>
<dbReference type="Pfam" id="PF20982">
    <property type="entry name" value="CSS_CxxC"/>
    <property type="match status" value="1"/>
</dbReference>
<dbReference type="OrthoDB" id="675397at2"/>
<dbReference type="AlphaFoldDB" id="A0A2T3P7S1"/>
<reference evidence="3 4" key="1">
    <citation type="submission" date="2018-01" db="EMBL/GenBank/DDBJ databases">
        <title>Whole genome sequencing of Histamine producing bacteria.</title>
        <authorList>
            <person name="Butler K."/>
        </authorList>
    </citation>
    <scope>NUCLEOTIDE SEQUENCE [LARGE SCALE GENOMIC DNA]</scope>
    <source>
        <strain evidence="3 4">DSM 24669</strain>
    </source>
</reference>
<protein>
    <submittedName>
        <fullName evidence="3">EAL domain-containing protein</fullName>
    </submittedName>
</protein>
<feature type="domain" description="EAL" evidence="2">
    <location>
        <begin position="257"/>
        <end position="510"/>
    </location>
</feature>
<evidence type="ECO:0000313" key="3">
    <source>
        <dbReference type="EMBL" id="PSW24685.1"/>
    </source>
</evidence>
<dbReference type="SMART" id="SM00052">
    <property type="entry name" value="EAL"/>
    <property type="match status" value="1"/>
</dbReference>
<evidence type="ECO:0000259" key="2">
    <source>
        <dbReference type="PROSITE" id="PS50883"/>
    </source>
</evidence>
<name>A0A2T3P7S1_9GAMM</name>
<dbReference type="STRING" id="680026.AB733_21020"/>
<organism evidence="3 4">
    <name type="scientific">Photobacterium swingsii</name>
    <dbReference type="NCBI Taxonomy" id="680026"/>
    <lineage>
        <taxon>Bacteria</taxon>
        <taxon>Pseudomonadati</taxon>
        <taxon>Pseudomonadota</taxon>
        <taxon>Gammaproteobacteria</taxon>
        <taxon>Vibrionales</taxon>
        <taxon>Vibrionaceae</taxon>
        <taxon>Photobacterium</taxon>
    </lineage>
</organism>
<sequence length="533" mass="60192">MSALFSSMNLGNWLVSLLFMFFCGVLLVSTSGYVSKLYLRYTISSDAKNMLQQYRKQVDSFDGKLEMLSKLFLFDCMALDRHQLKHITYNDYALRRLSLHNLDGSRCSSFEGASGEDTLAPLIHALSARSSLWVTSGSRNEQNLLVAQWKGEKGSLYVHMEPIVTEAIRHKYCENCVLTAISAANNPTISFWRGDAALFSQPILFNTRLDNGISIRVYVSDELLSIYHNKTILPLLLLGIGLGFIVLVVLRFFEYRKMSLHALVEQGILQREFIPYYQPIVDVSTNSLYGCEMLARWKRHGQGLISPMEFIPYVEKSGQILPITEQLIEKAIGDVSKLNWGNTHQVISVNIVPDQLEQVEVLANSLAVLDESPLLSSQLAFEVTERKRFTNLAMASQVIETLRTQGIDVKLDDAGTGYGGFSYIQQLDIRSLKIDKMFVETIGTADLKLSLLDSIIAFGREAKMEMIAEGVETEEQSIYLAKHGVTLQQGFYFGRPMPFRDFAYYCKSMVARQSLTKRFQIPPTVLYNTNLAD</sequence>
<proteinExistence type="predicted"/>
<feature type="transmembrane region" description="Helical" evidence="1">
    <location>
        <begin position="232"/>
        <end position="253"/>
    </location>
</feature>
<keyword evidence="1" id="KW-0472">Membrane</keyword>
<dbReference type="InterPro" id="IPR048614">
    <property type="entry name" value="CSS_CxxC"/>
</dbReference>
<dbReference type="SUPFAM" id="SSF141868">
    <property type="entry name" value="EAL domain-like"/>
    <property type="match status" value="1"/>
</dbReference>
<dbReference type="Proteomes" id="UP000240481">
    <property type="component" value="Unassembled WGS sequence"/>
</dbReference>
<dbReference type="InterPro" id="IPR050706">
    <property type="entry name" value="Cyclic-di-GMP_PDE-like"/>
</dbReference>
<comment type="caution">
    <text evidence="3">The sequence shown here is derived from an EMBL/GenBank/DDBJ whole genome shotgun (WGS) entry which is preliminary data.</text>
</comment>
<dbReference type="PROSITE" id="PS50883">
    <property type="entry name" value="EAL"/>
    <property type="match status" value="1"/>
</dbReference>
<evidence type="ECO:0000256" key="1">
    <source>
        <dbReference type="SAM" id="Phobius"/>
    </source>
</evidence>
<keyword evidence="1" id="KW-1133">Transmembrane helix</keyword>
<dbReference type="GO" id="GO:0071111">
    <property type="term" value="F:cyclic-guanylate-specific phosphodiesterase activity"/>
    <property type="evidence" value="ECO:0007669"/>
    <property type="project" value="InterPro"/>
</dbReference>
<dbReference type="InterPro" id="IPR001633">
    <property type="entry name" value="EAL_dom"/>
</dbReference>
<dbReference type="PANTHER" id="PTHR33121:SF56">
    <property type="entry name" value="SIGNALLING PROTEIN WITH EAL AND C2 DOMAINS"/>
    <property type="match status" value="1"/>
</dbReference>
<dbReference type="InterPro" id="IPR035919">
    <property type="entry name" value="EAL_sf"/>
</dbReference>
<gene>
    <name evidence="3" type="ORF">C9I94_11340</name>
</gene>